<keyword evidence="9" id="KW-1185">Reference proteome</keyword>
<dbReference type="GO" id="GO:0004640">
    <property type="term" value="F:phosphoribosylanthranilate isomerase activity"/>
    <property type="evidence" value="ECO:0007669"/>
    <property type="project" value="UniProtKB-EC"/>
</dbReference>
<keyword evidence="6 8" id="KW-0413">Isomerase</keyword>
<sequence>LMLAGGLNPDNALQAAQVGWLGLGFNSGVEIAPGQKDPHKLAAAFAALRNL</sequence>
<accession>A0A2H9U8A1</accession>
<comment type="pathway">
    <text evidence="1">Amino-acid biosynthesis; L-tryptophan biosynthesis; L-tryptophan from chorismate: step 3/5.</text>
</comment>
<dbReference type="InterPro" id="IPR013785">
    <property type="entry name" value="Aldolase_TIM"/>
</dbReference>
<evidence type="ECO:0000256" key="6">
    <source>
        <dbReference type="ARBA" id="ARBA00023235"/>
    </source>
</evidence>
<dbReference type="EMBL" id="PGGC01000020">
    <property type="protein sequence ID" value="PJG60260.1"/>
    <property type="molecule type" value="Genomic_DNA"/>
</dbReference>
<evidence type="ECO:0000256" key="4">
    <source>
        <dbReference type="ARBA" id="ARBA00022822"/>
    </source>
</evidence>
<feature type="non-terminal residue" evidence="8">
    <location>
        <position position="1"/>
    </location>
</feature>
<dbReference type="InterPro" id="IPR001240">
    <property type="entry name" value="PRAI_dom"/>
</dbReference>
<gene>
    <name evidence="8" type="ORF">CUC53_02915</name>
</gene>
<feature type="domain" description="N-(5'phosphoribosyl) anthranilate isomerase (PRAI)" evidence="7">
    <location>
        <begin position="2"/>
        <end position="45"/>
    </location>
</feature>
<dbReference type="InterPro" id="IPR011060">
    <property type="entry name" value="RibuloseP-bd_barrel"/>
</dbReference>
<evidence type="ECO:0000259" key="7">
    <source>
        <dbReference type="Pfam" id="PF00697"/>
    </source>
</evidence>
<evidence type="ECO:0000313" key="8">
    <source>
        <dbReference type="EMBL" id="PJG60260.1"/>
    </source>
</evidence>
<organism evidence="8 9">
    <name type="scientific">Aeromonas cavernicola</name>
    <dbReference type="NCBI Taxonomy" id="1006623"/>
    <lineage>
        <taxon>Bacteria</taxon>
        <taxon>Pseudomonadati</taxon>
        <taxon>Pseudomonadota</taxon>
        <taxon>Gammaproteobacteria</taxon>
        <taxon>Aeromonadales</taxon>
        <taxon>Aeromonadaceae</taxon>
        <taxon>Aeromonas</taxon>
    </lineage>
</organism>
<keyword evidence="8" id="KW-0456">Lyase</keyword>
<keyword evidence="4" id="KW-0822">Tryptophan biosynthesis</keyword>
<evidence type="ECO:0000256" key="3">
    <source>
        <dbReference type="ARBA" id="ARBA00022605"/>
    </source>
</evidence>
<protein>
    <recommendedName>
        <fullName evidence="2">phosphoribosylanthranilate isomerase</fullName>
        <ecNumber evidence="2">5.3.1.24</ecNumber>
    </recommendedName>
</protein>
<comment type="caution">
    <text evidence="8">The sequence shown here is derived from an EMBL/GenBank/DDBJ whole genome shotgun (WGS) entry which is preliminary data.</text>
</comment>
<evidence type="ECO:0000256" key="1">
    <source>
        <dbReference type="ARBA" id="ARBA00004664"/>
    </source>
</evidence>
<dbReference type="Pfam" id="PF00697">
    <property type="entry name" value="PRAI"/>
    <property type="match status" value="1"/>
</dbReference>
<keyword evidence="5" id="KW-0057">Aromatic amino acid biosynthesis</keyword>
<dbReference type="SUPFAM" id="SSF51366">
    <property type="entry name" value="Ribulose-phoshate binding barrel"/>
    <property type="match status" value="1"/>
</dbReference>
<evidence type="ECO:0000313" key="9">
    <source>
        <dbReference type="Proteomes" id="UP000235861"/>
    </source>
</evidence>
<dbReference type="UniPathway" id="UPA00035">
    <property type="reaction ID" value="UER00042"/>
</dbReference>
<dbReference type="Gene3D" id="3.20.20.70">
    <property type="entry name" value="Aldolase class I"/>
    <property type="match status" value="1"/>
</dbReference>
<dbReference type="Proteomes" id="UP000235861">
    <property type="component" value="Unassembled WGS sequence"/>
</dbReference>
<dbReference type="GO" id="GO:0000162">
    <property type="term" value="P:L-tryptophan biosynthetic process"/>
    <property type="evidence" value="ECO:0007669"/>
    <property type="project" value="UniProtKB-UniPathway"/>
</dbReference>
<proteinExistence type="predicted"/>
<evidence type="ECO:0000256" key="5">
    <source>
        <dbReference type="ARBA" id="ARBA00023141"/>
    </source>
</evidence>
<keyword evidence="3" id="KW-0028">Amino-acid biosynthesis</keyword>
<dbReference type="EC" id="5.3.1.24" evidence="2"/>
<dbReference type="AlphaFoldDB" id="A0A2H9U8A1"/>
<dbReference type="GO" id="GO:0016829">
    <property type="term" value="F:lyase activity"/>
    <property type="evidence" value="ECO:0007669"/>
    <property type="project" value="UniProtKB-KW"/>
</dbReference>
<evidence type="ECO:0000256" key="2">
    <source>
        <dbReference type="ARBA" id="ARBA00012572"/>
    </source>
</evidence>
<reference evidence="8 9" key="1">
    <citation type="submission" date="2017-11" db="EMBL/GenBank/DDBJ databases">
        <title>Draft genome sequence of environmental isolate Aeromonas cavernicola sp. nov. MDC 2508.</title>
        <authorList>
            <person name="Colston S.M."/>
            <person name="Navarro A."/>
            <person name="Martinez-Murcia A.J."/>
            <person name="Graf J."/>
        </authorList>
    </citation>
    <scope>NUCLEOTIDE SEQUENCE [LARGE SCALE GENOMIC DNA]</scope>
    <source>
        <strain evidence="8 9">MDC 2508</strain>
    </source>
</reference>
<name>A0A2H9U8A1_9GAMM</name>